<feature type="chain" id="PRO_5036305732" description="Lipoprotein" evidence="1">
    <location>
        <begin position="23"/>
        <end position="135"/>
    </location>
</feature>
<dbReference type="RefSeq" id="WP_064086599.1">
    <property type="nucleotide sequence ID" value="NZ_CP082861.1"/>
</dbReference>
<protein>
    <recommendedName>
        <fullName evidence="6">Lipoprotein</fullName>
    </recommendedName>
</protein>
<accession>A0A1A9RTJ5</accession>
<evidence type="ECO:0000313" key="3">
    <source>
        <dbReference type="EMBL" id="SNW08033.1"/>
    </source>
</evidence>
<evidence type="ECO:0000256" key="1">
    <source>
        <dbReference type="SAM" id="SignalP"/>
    </source>
</evidence>
<evidence type="ECO:0008006" key="6">
    <source>
        <dbReference type="Google" id="ProtNLM"/>
    </source>
</evidence>
<dbReference type="EMBL" id="LT906482">
    <property type="protein sequence ID" value="SNW08033.1"/>
    <property type="molecule type" value="Genomic_DNA"/>
</dbReference>
<feature type="signal peptide" evidence="1">
    <location>
        <begin position="1"/>
        <end position="22"/>
    </location>
</feature>
<dbReference type="AlphaFoldDB" id="A0A1A9RTJ5"/>
<keyword evidence="1" id="KW-0732">Signal</keyword>
<dbReference type="GeneID" id="60769753"/>
<evidence type="ECO:0000313" key="2">
    <source>
        <dbReference type="EMBL" id="OAM24340.1"/>
    </source>
</evidence>
<sequence>MSISFVRTALLAGLVCLSAACSSLDSSMKRYVGKPIDIVYERYGRAPDTARIKVGENRYSYFWRFTYYYPGGQEYQGSSQNGPIITNYYSNVCYGQHSDRTFFTNSEGIIIDYHWALSNSWRVNCNNHVMGRPPR</sequence>
<gene>
    <name evidence="2" type="ORF">A7P90_00430</name>
    <name evidence="3" type="ORF">SAMEA4412678_00858</name>
</gene>
<dbReference type="EMBL" id="LXSG01000004">
    <property type="protein sequence ID" value="OAM24340.1"/>
    <property type="molecule type" value="Genomic_DNA"/>
</dbReference>
<organism evidence="2 4">
    <name type="scientific">Eikenella corrodens</name>
    <dbReference type="NCBI Taxonomy" id="539"/>
    <lineage>
        <taxon>Bacteria</taxon>
        <taxon>Pseudomonadati</taxon>
        <taxon>Pseudomonadota</taxon>
        <taxon>Betaproteobacteria</taxon>
        <taxon>Neisseriales</taxon>
        <taxon>Neisseriaceae</taxon>
        <taxon>Eikenella</taxon>
    </lineage>
</organism>
<reference evidence="4" key="1">
    <citation type="submission" date="2016-05" db="EMBL/GenBank/DDBJ databases">
        <title>Draft genome of Corynebacterium afermentans subsp. afermentans LCDC 88199T.</title>
        <authorList>
            <person name="Bernier A.-M."/>
            <person name="Bernard K."/>
        </authorList>
    </citation>
    <scope>NUCLEOTIDE SEQUENCE [LARGE SCALE GENOMIC DNA]</scope>
    <source>
        <strain evidence="4">NML04-0072</strain>
    </source>
</reference>
<dbReference type="KEGG" id="ecor:SAMEA4412678_0858"/>
<name>A0A1A9RTJ5_EIKCO</name>
<dbReference type="Proteomes" id="UP000215465">
    <property type="component" value="Chromosome 1"/>
</dbReference>
<reference evidence="3 5" key="3">
    <citation type="submission" date="2017-06" db="EMBL/GenBank/DDBJ databases">
        <authorList>
            <consortium name="Pathogen Informatics"/>
        </authorList>
    </citation>
    <scope>NUCLEOTIDE SEQUENCE [LARGE SCALE GENOMIC DNA]</scope>
    <source>
        <strain evidence="3 5">NCTC10596</strain>
    </source>
</reference>
<dbReference type="Proteomes" id="UP000077589">
    <property type="component" value="Unassembled WGS sequence"/>
</dbReference>
<evidence type="ECO:0000313" key="4">
    <source>
        <dbReference type="Proteomes" id="UP000077589"/>
    </source>
</evidence>
<reference evidence="2" key="2">
    <citation type="submission" date="2016-05" db="EMBL/GenBank/DDBJ databases">
        <authorList>
            <person name="Lavstsen T."/>
            <person name="Jespersen J.S."/>
        </authorList>
    </citation>
    <scope>NUCLEOTIDE SEQUENCE</scope>
    <source>
        <strain evidence="2">NML04-0072</strain>
    </source>
</reference>
<evidence type="ECO:0000313" key="5">
    <source>
        <dbReference type="Proteomes" id="UP000215465"/>
    </source>
</evidence>
<proteinExistence type="predicted"/>
<dbReference type="PROSITE" id="PS51257">
    <property type="entry name" value="PROKAR_LIPOPROTEIN"/>
    <property type="match status" value="1"/>
</dbReference>